<evidence type="ECO:0000313" key="11">
    <source>
        <dbReference type="EMBL" id="RAI30185.1"/>
    </source>
</evidence>
<dbReference type="InterPro" id="IPR036771">
    <property type="entry name" value="ATPsynth_dsu/esu_N"/>
</dbReference>
<organism evidence="11 12">
    <name type="scientific">Rhodobium orientis</name>
    <dbReference type="NCBI Taxonomy" id="34017"/>
    <lineage>
        <taxon>Bacteria</taxon>
        <taxon>Pseudomonadati</taxon>
        <taxon>Pseudomonadota</taxon>
        <taxon>Alphaproteobacteria</taxon>
        <taxon>Hyphomicrobiales</taxon>
        <taxon>Rhodobiaceae</taxon>
        <taxon>Rhodobium</taxon>
    </lineage>
</organism>
<dbReference type="Pfam" id="PF02823">
    <property type="entry name" value="ATP-synt_DE_N"/>
    <property type="match status" value="1"/>
</dbReference>
<dbReference type="GO" id="GO:0005886">
    <property type="term" value="C:plasma membrane"/>
    <property type="evidence" value="ECO:0007669"/>
    <property type="project" value="UniProtKB-SubCell"/>
</dbReference>
<proteinExistence type="inferred from homology"/>
<feature type="domain" description="ATP synthase F1 complex delta/epsilon subunit N-terminal" evidence="10">
    <location>
        <begin position="3"/>
        <end position="81"/>
    </location>
</feature>
<keyword evidence="5 9" id="KW-0375">Hydrogen ion transport</keyword>
<comment type="caution">
    <text evidence="11">The sequence shown here is derived from an EMBL/GenBank/DDBJ whole genome shotgun (WGS) entry which is preliminary data.</text>
</comment>
<evidence type="ECO:0000256" key="8">
    <source>
        <dbReference type="ARBA" id="ARBA00023196"/>
    </source>
</evidence>
<dbReference type="Gene3D" id="2.60.15.10">
    <property type="entry name" value="F0F1 ATP synthase delta/epsilon subunit, N-terminal"/>
    <property type="match status" value="1"/>
</dbReference>
<dbReference type="GO" id="GO:0005524">
    <property type="term" value="F:ATP binding"/>
    <property type="evidence" value="ECO:0007669"/>
    <property type="project" value="UniProtKB-UniRule"/>
</dbReference>
<dbReference type="HAMAP" id="MF_00530">
    <property type="entry name" value="ATP_synth_epsil_bac"/>
    <property type="match status" value="1"/>
</dbReference>
<dbReference type="InterPro" id="IPR020546">
    <property type="entry name" value="ATP_synth_F1_dsu/esu_N"/>
</dbReference>
<evidence type="ECO:0000256" key="2">
    <source>
        <dbReference type="ARBA" id="ARBA00004184"/>
    </source>
</evidence>
<evidence type="ECO:0000256" key="6">
    <source>
        <dbReference type="ARBA" id="ARBA00023065"/>
    </source>
</evidence>
<evidence type="ECO:0000256" key="9">
    <source>
        <dbReference type="HAMAP-Rule" id="MF_00530"/>
    </source>
</evidence>
<dbReference type="OrthoDB" id="272739at2"/>
<keyword evidence="8 9" id="KW-0139">CF(1)</keyword>
<keyword evidence="9" id="KW-0066">ATP synthesis</keyword>
<dbReference type="InterPro" id="IPR001469">
    <property type="entry name" value="ATP_synth_F1_dsu/esu"/>
</dbReference>
<keyword evidence="4 9" id="KW-0813">Transport</keyword>
<evidence type="ECO:0000259" key="10">
    <source>
        <dbReference type="Pfam" id="PF02823"/>
    </source>
</evidence>
<evidence type="ECO:0000256" key="3">
    <source>
        <dbReference type="ARBA" id="ARBA00005712"/>
    </source>
</evidence>
<comment type="subunit">
    <text evidence="9">F-type ATPases have 2 components, CF(1) - the catalytic core - and CF(0) - the membrane proton channel. CF(1) has five subunits: alpha(3), beta(3), gamma(1), delta(1), epsilon(1). CF(0) has three main subunits: a, b and c.</text>
</comment>
<dbReference type="GO" id="GO:0046933">
    <property type="term" value="F:proton-transporting ATP synthase activity, rotational mechanism"/>
    <property type="evidence" value="ECO:0007669"/>
    <property type="project" value="UniProtKB-UniRule"/>
</dbReference>
<dbReference type="EMBL" id="NPEV01000001">
    <property type="protein sequence ID" value="RAI30185.1"/>
    <property type="molecule type" value="Genomic_DNA"/>
</dbReference>
<sequence length="148" mass="16185">MTLSLTISTPMAVLVDGAEVQSVRAEDLSGSFGILPGHTDLLTVLPASVVRWRLADGAMRYCAIRGAVFAVSHGREVAVACREGVLGDDLERLEATVHAEREQEADVDRRARVEQMRLHAQAVRQLMRFLRPQGPSAMARQVQPEDAP</sequence>
<keyword evidence="7 9" id="KW-0472">Membrane</keyword>
<dbReference type="RefSeq" id="WP_111432440.1">
    <property type="nucleotide sequence ID" value="NZ_JACIGG010000001.1"/>
</dbReference>
<keyword evidence="6 9" id="KW-0406">Ion transport</keyword>
<keyword evidence="9" id="KW-1003">Cell membrane</keyword>
<dbReference type="CDD" id="cd12152">
    <property type="entry name" value="F1-ATPase_delta"/>
    <property type="match status" value="1"/>
</dbReference>
<evidence type="ECO:0000313" key="12">
    <source>
        <dbReference type="Proteomes" id="UP000249299"/>
    </source>
</evidence>
<dbReference type="Proteomes" id="UP000249299">
    <property type="component" value="Unassembled WGS sequence"/>
</dbReference>
<comment type="subcellular location">
    <subcellularLocation>
        <location evidence="9">Cell membrane</location>
        <topology evidence="9">Peripheral membrane protein</topology>
    </subcellularLocation>
    <subcellularLocation>
        <location evidence="2">Endomembrane system</location>
        <topology evidence="2">Peripheral membrane protein</topology>
    </subcellularLocation>
</comment>
<dbReference type="NCBIfam" id="TIGR03166">
    <property type="entry name" value="alt_F1F0_F1_eps"/>
    <property type="match status" value="1"/>
</dbReference>
<dbReference type="InterPro" id="IPR024037">
    <property type="entry name" value="Alt_ATP_synth_F1_esu"/>
</dbReference>
<name>A0A327JX78_9HYPH</name>
<evidence type="ECO:0000256" key="1">
    <source>
        <dbReference type="ARBA" id="ARBA00003543"/>
    </source>
</evidence>
<reference evidence="11 12" key="1">
    <citation type="submission" date="2017-07" db="EMBL/GenBank/DDBJ databases">
        <title>Draft Genome Sequences of Select Purple Nonsulfur Bacteria.</title>
        <authorList>
            <person name="Lasarre B."/>
            <person name="Mckinlay J.B."/>
        </authorList>
    </citation>
    <scope>NUCLEOTIDE SEQUENCE [LARGE SCALE GENOMIC DNA]</scope>
    <source>
        <strain evidence="11 12">DSM 11290</strain>
    </source>
</reference>
<evidence type="ECO:0000256" key="4">
    <source>
        <dbReference type="ARBA" id="ARBA00022448"/>
    </source>
</evidence>
<dbReference type="NCBIfam" id="NF009981">
    <property type="entry name" value="PRK13447.1"/>
    <property type="match status" value="1"/>
</dbReference>
<evidence type="ECO:0000256" key="5">
    <source>
        <dbReference type="ARBA" id="ARBA00022781"/>
    </source>
</evidence>
<dbReference type="GO" id="GO:0045259">
    <property type="term" value="C:proton-transporting ATP synthase complex"/>
    <property type="evidence" value="ECO:0007669"/>
    <property type="project" value="UniProtKB-KW"/>
</dbReference>
<dbReference type="SUPFAM" id="SSF51344">
    <property type="entry name" value="Epsilon subunit of F1F0-ATP synthase N-terminal domain"/>
    <property type="match status" value="1"/>
</dbReference>
<dbReference type="GO" id="GO:0016787">
    <property type="term" value="F:hydrolase activity"/>
    <property type="evidence" value="ECO:0007669"/>
    <property type="project" value="UniProtKB-KW"/>
</dbReference>
<protein>
    <recommendedName>
        <fullName evidence="9">ATP synthase epsilon chain</fullName>
    </recommendedName>
    <alternativeName>
        <fullName evidence="9">ATP synthase F1 sector epsilon subunit</fullName>
    </alternativeName>
    <alternativeName>
        <fullName evidence="9">F-ATPase epsilon subunit</fullName>
    </alternativeName>
</protein>
<dbReference type="AlphaFoldDB" id="A0A327JX78"/>
<accession>A0A327JX78</accession>
<comment type="similarity">
    <text evidence="3 9">Belongs to the ATPase epsilon chain family.</text>
</comment>
<gene>
    <name evidence="9" type="primary">atpC</name>
    <name evidence="11" type="ORF">CH339_01270</name>
</gene>
<evidence type="ECO:0000256" key="7">
    <source>
        <dbReference type="ARBA" id="ARBA00023136"/>
    </source>
</evidence>
<dbReference type="GO" id="GO:0012505">
    <property type="term" value="C:endomembrane system"/>
    <property type="evidence" value="ECO:0007669"/>
    <property type="project" value="UniProtKB-SubCell"/>
</dbReference>
<keyword evidence="12" id="KW-1185">Reference proteome</keyword>
<keyword evidence="11" id="KW-0378">Hydrolase</keyword>
<comment type="function">
    <text evidence="1 9">Produces ATP from ADP in the presence of a proton gradient across the membrane.</text>
</comment>